<name>A0A1Y5FCW3_9BACT</name>
<gene>
    <name evidence="1" type="ORF">A9Q84_03130</name>
</gene>
<protein>
    <submittedName>
        <fullName evidence="1">Uncharacterized protein</fullName>
    </submittedName>
</protein>
<comment type="caution">
    <text evidence="1">The sequence shown here is derived from an EMBL/GenBank/DDBJ whole genome shotgun (WGS) entry which is preliminary data.</text>
</comment>
<sequence>MDIKSFTRLFLLTSSLGSSLITFSSERDNGTSALEEHLANRDNSEENRFEEAFARAILQSRLVQKGLYNKENSSKYVTSLSYTDIKKLNNFLNRDKKLPYLGRVLSDEGIMKAKEVIAWTKLQNEVERATGTITWGMTATTLNEENEVVRTIIANNPLDLEGKRSDAATVMRSIILRNIAEDKEGKLTFKELISKLHGLNSNIDWEEVYRGKNDDFYRELMDDSEGYINPSHQAISWAREIESSGSTIAWAVDAEVRRSDRTIAWVVNDGARENILENEGTRNYDSATIRELLERERSRLRIEDILRDSNRK</sequence>
<reference evidence="2" key="1">
    <citation type="journal article" date="2017" name="Proc. Natl. Acad. Sci. U.S.A.">
        <title>Simulation of Deepwater Horizon oil plume reveals substrate specialization within a complex community of hydrocarbon-degraders.</title>
        <authorList>
            <person name="Hu P."/>
            <person name="Dubinsky E.A."/>
            <person name="Probst A.J."/>
            <person name="Wang J."/>
            <person name="Sieber C.M.K."/>
            <person name="Tom L.M."/>
            <person name="Gardinali P."/>
            <person name="Banfield J.F."/>
            <person name="Atlas R.M."/>
            <person name="Andersen G.L."/>
        </authorList>
    </citation>
    <scope>NUCLEOTIDE SEQUENCE [LARGE SCALE GENOMIC DNA]</scope>
</reference>
<evidence type="ECO:0000313" key="2">
    <source>
        <dbReference type="Proteomes" id="UP000196531"/>
    </source>
</evidence>
<organism evidence="1 2">
    <name type="scientific">Halobacteriovorax marinus</name>
    <dbReference type="NCBI Taxonomy" id="97084"/>
    <lineage>
        <taxon>Bacteria</taxon>
        <taxon>Pseudomonadati</taxon>
        <taxon>Bdellovibrionota</taxon>
        <taxon>Bacteriovoracia</taxon>
        <taxon>Bacteriovoracales</taxon>
        <taxon>Halobacteriovoraceae</taxon>
        <taxon>Halobacteriovorax</taxon>
    </lineage>
</organism>
<dbReference type="EMBL" id="MAAO01000002">
    <property type="protein sequence ID" value="OUS00191.1"/>
    <property type="molecule type" value="Genomic_DNA"/>
</dbReference>
<dbReference type="AlphaFoldDB" id="A0A1Y5FCW3"/>
<evidence type="ECO:0000313" key="1">
    <source>
        <dbReference type="EMBL" id="OUS00191.1"/>
    </source>
</evidence>
<accession>A0A1Y5FCW3</accession>
<dbReference type="Proteomes" id="UP000196531">
    <property type="component" value="Unassembled WGS sequence"/>
</dbReference>
<proteinExistence type="predicted"/>